<comment type="caution">
    <text evidence="2">The sequence shown here is derived from an EMBL/GenBank/DDBJ whole genome shotgun (WGS) entry which is preliminary data.</text>
</comment>
<sequence>MKSIFKNAILGVALLAGVSFYAQNNRDLDNYRQPDQRGVNVFEPQKDTISSFDGLKVRVGGSFALQFQGLDHENSGTVPLAEIGSNFNLATANLDLDVALYDGVRMHLRTYLSSRHHPEPYVKGGYFQIDKLDFISEGFLSEFMKHTTIKIGHMENNYGDAHFRRTDNAQAIYNPFVGNLIMDAFTTEVGAEVYYNTNSGLFGMVGFTNGKLNQSVEAGSNGTTGGAAFLAKLGYDNQINDDLRLRLTGSLYNTGYASRLYLYSADRTGSRYYHVMQAEAATSDNFRSGRFAPSFSGSITSFMINPFVKYKGLELFGTIESATGGDDDRNTMQYAGEVIYRFGQDEKFFLGGRYNTVDSEETFGDVTIDRFQLGAGWFMTKNVLLKAEYMNQTYDGYTNSVYEDGKFNGLMMEAVISF</sequence>
<dbReference type="SUPFAM" id="SSF56935">
    <property type="entry name" value="Porins"/>
    <property type="match status" value="1"/>
</dbReference>
<evidence type="ECO:0008006" key="4">
    <source>
        <dbReference type="Google" id="ProtNLM"/>
    </source>
</evidence>
<dbReference type="EMBL" id="JAKVQD010000002">
    <property type="protein sequence ID" value="MCH4552355.1"/>
    <property type="molecule type" value="Genomic_DNA"/>
</dbReference>
<reference evidence="2" key="1">
    <citation type="submission" date="2022-02" db="EMBL/GenBank/DDBJ databases">
        <title>Aestuariibaculum sp., a marine bacterium isolated from sediment in Guangxi.</title>
        <authorList>
            <person name="Ying J."/>
        </authorList>
    </citation>
    <scope>NUCLEOTIDE SEQUENCE</scope>
    <source>
        <strain evidence="2">L182</strain>
    </source>
</reference>
<keyword evidence="3" id="KW-1185">Reference proteome</keyword>
<name>A0ABS9RHE1_9FLAO</name>
<keyword evidence="1" id="KW-0732">Signal</keyword>
<protein>
    <recommendedName>
        <fullName evidence="4">Porin</fullName>
    </recommendedName>
</protein>
<gene>
    <name evidence="2" type="ORF">MKW35_06970</name>
</gene>
<accession>A0ABS9RHE1</accession>
<proteinExistence type="predicted"/>
<organism evidence="2 3">
    <name type="scientific">Aestuariibaculum lutulentum</name>
    <dbReference type="NCBI Taxonomy" id="2920935"/>
    <lineage>
        <taxon>Bacteria</taxon>
        <taxon>Pseudomonadati</taxon>
        <taxon>Bacteroidota</taxon>
        <taxon>Flavobacteriia</taxon>
        <taxon>Flavobacteriales</taxon>
        <taxon>Flavobacteriaceae</taxon>
    </lineage>
</organism>
<evidence type="ECO:0000313" key="3">
    <source>
        <dbReference type="Proteomes" id="UP001156141"/>
    </source>
</evidence>
<evidence type="ECO:0000256" key="1">
    <source>
        <dbReference type="SAM" id="SignalP"/>
    </source>
</evidence>
<dbReference type="Proteomes" id="UP001156141">
    <property type="component" value="Unassembled WGS sequence"/>
</dbReference>
<evidence type="ECO:0000313" key="2">
    <source>
        <dbReference type="EMBL" id="MCH4552355.1"/>
    </source>
</evidence>
<dbReference type="RefSeq" id="WP_240572698.1">
    <property type="nucleotide sequence ID" value="NZ_CP136709.1"/>
</dbReference>
<feature type="chain" id="PRO_5047017609" description="Porin" evidence="1">
    <location>
        <begin position="23"/>
        <end position="418"/>
    </location>
</feature>
<feature type="signal peptide" evidence="1">
    <location>
        <begin position="1"/>
        <end position="22"/>
    </location>
</feature>